<sequence>MPNRVVWTAEATRELSVAIHSHGPAEVAQLISALEHKCLRPGHGRPDQDAQLVMCVEQLSAVYHLIGAGTAIEVLEVRRKGQV</sequence>
<name>A0A542EA32_9ACTN</name>
<dbReference type="AlphaFoldDB" id="A0A542EA32"/>
<evidence type="ECO:0000313" key="2">
    <source>
        <dbReference type="Proteomes" id="UP000316298"/>
    </source>
</evidence>
<protein>
    <recommendedName>
        <fullName evidence="3">Type II toxin-antitoxin system RelE/ParE family toxin</fullName>
    </recommendedName>
</protein>
<organism evidence="1 2">
    <name type="scientific">Kribbella jejuensis</name>
    <dbReference type="NCBI Taxonomy" id="236068"/>
    <lineage>
        <taxon>Bacteria</taxon>
        <taxon>Bacillati</taxon>
        <taxon>Actinomycetota</taxon>
        <taxon>Actinomycetes</taxon>
        <taxon>Propionibacteriales</taxon>
        <taxon>Kribbellaceae</taxon>
        <taxon>Kribbella</taxon>
    </lineage>
</organism>
<dbReference type="RefSeq" id="WP_141859054.1">
    <property type="nucleotide sequence ID" value="NZ_BAAAKA010000005.1"/>
</dbReference>
<gene>
    <name evidence="1" type="ORF">FB475_5111</name>
</gene>
<comment type="caution">
    <text evidence="1">The sequence shown here is derived from an EMBL/GenBank/DDBJ whole genome shotgun (WGS) entry which is preliminary data.</text>
</comment>
<reference evidence="1 2" key="1">
    <citation type="submission" date="2019-06" db="EMBL/GenBank/DDBJ databases">
        <title>Sequencing the genomes of 1000 actinobacteria strains.</title>
        <authorList>
            <person name="Klenk H.-P."/>
        </authorList>
    </citation>
    <scope>NUCLEOTIDE SEQUENCE [LARGE SCALE GENOMIC DNA]</scope>
    <source>
        <strain evidence="1 2">DSM 17305</strain>
    </source>
</reference>
<accession>A0A542EA32</accession>
<proteinExistence type="predicted"/>
<keyword evidence="2" id="KW-1185">Reference proteome</keyword>
<dbReference type="Proteomes" id="UP000316298">
    <property type="component" value="Unassembled WGS sequence"/>
</dbReference>
<evidence type="ECO:0008006" key="3">
    <source>
        <dbReference type="Google" id="ProtNLM"/>
    </source>
</evidence>
<dbReference type="EMBL" id="VFMM01000002">
    <property type="protein sequence ID" value="TQJ12181.1"/>
    <property type="molecule type" value="Genomic_DNA"/>
</dbReference>
<evidence type="ECO:0000313" key="1">
    <source>
        <dbReference type="EMBL" id="TQJ12181.1"/>
    </source>
</evidence>